<dbReference type="AlphaFoldDB" id="A0A1A9W3U6"/>
<reference evidence="2" key="1">
    <citation type="submission" date="2014-03" db="EMBL/GenBank/DDBJ databases">
        <authorList>
            <person name="Aksoy S."/>
            <person name="Warren W."/>
            <person name="Wilson R.K."/>
        </authorList>
    </citation>
    <scope>NUCLEOTIDE SEQUENCE [LARGE SCALE GENOMIC DNA]</scope>
    <source>
        <strain evidence="2">IAEA</strain>
    </source>
</reference>
<keyword evidence="2" id="KW-1185">Reference proteome</keyword>
<dbReference type="EnsemblMetazoa" id="GBRI005389-RA">
    <property type="protein sequence ID" value="GBRI005389-PA"/>
    <property type="gene ID" value="GBRI005389"/>
</dbReference>
<dbReference type="VEuPathDB" id="VectorBase:GBRI005389"/>
<accession>A0A1A9W3U6</accession>
<evidence type="ECO:0000313" key="1">
    <source>
        <dbReference type="EnsemblMetazoa" id="GBRI005389-PA"/>
    </source>
</evidence>
<sequence length="108" mass="12257">MSYEENEVFLNTDNNNVNTFDDDVIELLQAQRLYRRMLDDRSNACKIINSNHNEIINHLSEDSNSRLCAFFPPSKSLALKKNVFRCTSALRKTSADITTSISSAPSLI</sequence>
<reference evidence="1" key="2">
    <citation type="submission" date="2020-05" db="UniProtKB">
        <authorList>
            <consortium name="EnsemblMetazoa"/>
        </authorList>
    </citation>
    <scope>IDENTIFICATION</scope>
    <source>
        <strain evidence="1">IAEA</strain>
    </source>
</reference>
<organism evidence="1 2">
    <name type="scientific">Glossina brevipalpis</name>
    <dbReference type="NCBI Taxonomy" id="37001"/>
    <lineage>
        <taxon>Eukaryota</taxon>
        <taxon>Metazoa</taxon>
        <taxon>Ecdysozoa</taxon>
        <taxon>Arthropoda</taxon>
        <taxon>Hexapoda</taxon>
        <taxon>Insecta</taxon>
        <taxon>Pterygota</taxon>
        <taxon>Neoptera</taxon>
        <taxon>Endopterygota</taxon>
        <taxon>Diptera</taxon>
        <taxon>Brachycera</taxon>
        <taxon>Muscomorpha</taxon>
        <taxon>Hippoboscoidea</taxon>
        <taxon>Glossinidae</taxon>
        <taxon>Glossina</taxon>
    </lineage>
</organism>
<protein>
    <submittedName>
        <fullName evidence="1">Uncharacterized protein</fullName>
    </submittedName>
</protein>
<dbReference type="Proteomes" id="UP000091820">
    <property type="component" value="Unassembled WGS sequence"/>
</dbReference>
<proteinExistence type="predicted"/>
<evidence type="ECO:0000313" key="2">
    <source>
        <dbReference type="Proteomes" id="UP000091820"/>
    </source>
</evidence>
<name>A0A1A9W3U6_9MUSC</name>